<accession>A0A8A4TUX3</accession>
<comment type="similarity">
    <text evidence="1">Belongs to the membrane fusion protein (MFP) (TC 8.A.1) family.</text>
</comment>
<dbReference type="InterPro" id="IPR058625">
    <property type="entry name" value="MdtA-like_BSH"/>
</dbReference>
<dbReference type="KEGG" id="scor:J3U87_12580"/>
<dbReference type="Gene3D" id="2.40.30.170">
    <property type="match status" value="1"/>
</dbReference>
<keyword evidence="5" id="KW-1185">Reference proteome</keyword>
<dbReference type="Pfam" id="PF25954">
    <property type="entry name" value="Beta-barrel_RND_2"/>
    <property type="match status" value="1"/>
</dbReference>
<dbReference type="GO" id="GO:0015562">
    <property type="term" value="F:efflux transmembrane transporter activity"/>
    <property type="evidence" value="ECO:0007669"/>
    <property type="project" value="TreeGrafter"/>
</dbReference>
<evidence type="ECO:0000259" key="3">
    <source>
        <dbReference type="Pfam" id="PF25954"/>
    </source>
</evidence>
<sequence length="429" mass="47559">MQFSKKFLGFSLLFVLAMGAIGANLLNREKAADDGESNAGAEETQEKVSKSLSSLNKRFGGKETPILVQAEPVTRGDLIQKVTAQGRVFAYQNIEIVNEIAGPLVVLSVKDGDYVEAGQVIARVDTREYVLAVEEARANLLKGRAEYVVERIGMDDPEQATADQKGERVELERKLAALVADFEAGKITESDYRHERLVLELAQVRLGSSREEVVQARTMAAARVAFERAQLNLERCEVRAPFSGRIFEVSVAQGQYLGAATKIARLVNMEDLVVKAQVLESEIGHVFEDRPTKVSFAALPDLGDIDGVVEAISPLVNAEEKTVETIIRFKNVDNRVRPGMFAEVLIDSKIFQDRLMVPKTAILPRNKRKVVFRVGTDSRAQWLYVETGVENEESIEILQGELSENDLVLTDNHFTMGHDTLVKVTKTKK</sequence>
<evidence type="ECO:0000313" key="5">
    <source>
        <dbReference type="Proteomes" id="UP000663929"/>
    </source>
</evidence>
<dbReference type="AlphaFoldDB" id="A0A8A4TUX3"/>
<reference evidence="4" key="1">
    <citation type="submission" date="2021-03" db="EMBL/GenBank/DDBJ databases">
        <title>Acanthopleuribacteraceae sp. M133.</title>
        <authorList>
            <person name="Wang G."/>
        </authorList>
    </citation>
    <scope>NUCLEOTIDE SEQUENCE</scope>
    <source>
        <strain evidence="4">M133</strain>
    </source>
</reference>
<dbReference type="Gene3D" id="2.40.420.20">
    <property type="match status" value="1"/>
</dbReference>
<dbReference type="SUPFAM" id="SSF111369">
    <property type="entry name" value="HlyD-like secretion proteins"/>
    <property type="match status" value="1"/>
</dbReference>
<protein>
    <submittedName>
        <fullName evidence="4">Efflux RND transporter periplasmic adaptor subunit</fullName>
    </submittedName>
</protein>
<dbReference type="GO" id="GO:1990281">
    <property type="term" value="C:efflux pump complex"/>
    <property type="evidence" value="ECO:0007669"/>
    <property type="project" value="TreeGrafter"/>
</dbReference>
<dbReference type="Pfam" id="PF25917">
    <property type="entry name" value="BSH_RND"/>
    <property type="match status" value="1"/>
</dbReference>
<gene>
    <name evidence="4" type="ORF">J3U87_12580</name>
</gene>
<name>A0A8A4TUX3_SULCO</name>
<dbReference type="Gene3D" id="1.10.287.470">
    <property type="entry name" value="Helix hairpin bin"/>
    <property type="match status" value="1"/>
</dbReference>
<proteinExistence type="inferred from homology"/>
<dbReference type="EMBL" id="CP071793">
    <property type="protein sequence ID" value="QTD53283.1"/>
    <property type="molecule type" value="Genomic_DNA"/>
</dbReference>
<dbReference type="InterPro" id="IPR006143">
    <property type="entry name" value="RND_pump_MFP"/>
</dbReference>
<dbReference type="RefSeq" id="WP_237383385.1">
    <property type="nucleotide sequence ID" value="NZ_CP071793.1"/>
</dbReference>
<feature type="domain" description="Multidrug resistance protein MdtA-like barrel-sandwich hybrid" evidence="2">
    <location>
        <begin position="94"/>
        <end position="264"/>
    </location>
</feature>
<evidence type="ECO:0000313" key="4">
    <source>
        <dbReference type="EMBL" id="QTD53283.1"/>
    </source>
</evidence>
<dbReference type="Proteomes" id="UP000663929">
    <property type="component" value="Chromosome"/>
</dbReference>
<dbReference type="InterPro" id="IPR058792">
    <property type="entry name" value="Beta-barrel_RND_2"/>
</dbReference>
<dbReference type="PANTHER" id="PTHR30469">
    <property type="entry name" value="MULTIDRUG RESISTANCE PROTEIN MDTA"/>
    <property type="match status" value="1"/>
</dbReference>
<dbReference type="NCBIfam" id="TIGR01730">
    <property type="entry name" value="RND_mfp"/>
    <property type="match status" value="1"/>
</dbReference>
<organism evidence="4 5">
    <name type="scientific">Sulfidibacter corallicola</name>
    <dbReference type="NCBI Taxonomy" id="2818388"/>
    <lineage>
        <taxon>Bacteria</taxon>
        <taxon>Pseudomonadati</taxon>
        <taxon>Acidobacteriota</taxon>
        <taxon>Holophagae</taxon>
        <taxon>Acanthopleuribacterales</taxon>
        <taxon>Acanthopleuribacteraceae</taxon>
        <taxon>Sulfidibacter</taxon>
    </lineage>
</organism>
<feature type="domain" description="CusB-like beta-barrel" evidence="3">
    <location>
        <begin position="274"/>
        <end position="347"/>
    </location>
</feature>
<dbReference type="Gene3D" id="2.40.50.100">
    <property type="match status" value="1"/>
</dbReference>
<evidence type="ECO:0000256" key="1">
    <source>
        <dbReference type="ARBA" id="ARBA00009477"/>
    </source>
</evidence>
<evidence type="ECO:0000259" key="2">
    <source>
        <dbReference type="Pfam" id="PF25917"/>
    </source>
</evidence>